<reference evidence="1 2" key="1">
    <citation type="submission" date="2023-09" db="EMBL/GenBank/DDBJ databases">
        <title>Multi-omics analysis of a traditional fermented food reveals byproduct-associated fungal strains for waste-to-food upcycling.</title>
        <authorList>
            <consortium name="Lawrence Berkeley National Laboratory"/>
            <person name="Rekdal V.M."/>
            <person name="Villalobos-Escobedo J.M."/>
            <person name="Rodriguez-Valeron N."/>
            <person name="Garcia M.O."/>
            <person name="Vasquez D.P."/>
            <person name="Damayanti I."/>
            <person name="Sorensen P.M."/>
            <person name="Baidoo E.E."/>
            <person name="De Carvalho A.C."/>
            <person name="Riley R."/>
            <person name="Lipzen A."/>
            <person name="He G."/>
            <person name="Yan M."/>
            <person name="Haridas S."/>
            <person name="Daum C."/>
            <person name="Yoshinaga Y."/>
            <person name="Ng V."/>
            <person name="Grigoriev I.V."/>
            <person name="Munk R."/>
            <person name="Nuraida L."/>
            <person name="Wijaya C.H."/>
            <person name="Morales P.-C."/>
            <person name="Keasling J.D."/>
        </authorList>
    </citation>
    <scope>NUCLEOTIDE SEQUENCE [LARGE SCALE GENOMIC DNA]</scope>
    <source>
        <strain evidence="1 2">FGSC 2613</strain>
    </source>
</reference>
<evidence type="ECO:0000313" key="1">
    <source>
        <dbReference type="EMBL" id="KAL0473556.1"/>
    </source>
</evidence>
<organism evidence="1 2">
    <name type="scientific">Neurospora intermedia</name>
    <dbReference type="NCBI Taxonomy" id="5142"/>
    <lineage>
        <taxon>Eukaryota</taxon>
        <taxon>Fungi</taxon>
        <taxon>Dikarya</taxon>
        <taxon>Ascomycota</taxon>
        <taxon>Pezizomycotina</taxon>
        <taxon>Sordariomycetes</taxon>
        <taxon>Sordariomycetidae</taxon>
        <taxon>Sordariales</taxon>
        <taxon>Sordariaceae</taxon>
        <taxon>Neurospora</taxon>
    </lineage>
</organism>
<keyword evidence="2" id="KW-1185">Reference proteome</keyword>
<proteinExistence type="predicted"/>
<evidence type="ECO:0000313" key="2">
    <source>
        <dbReference type="Proteomes" id="UP001451303"/>
    </source>
</evidence>
<comment type="caution">
    <text evidence="1">The sequence shown here is derived from an EMBL/GenBank/DDBJ whole genome shotgun (WGS) entry which is preliminary data.</text>
</comment>
<dbReference type="Proteomes" id="UP001451303">
    <property type="component" value="Unassembled WGS sequence"/>
</dbReference>
<dbReference type="EMBL" id="JAVLET010000002">
    <property type="protein sequence ID" value="KAL0473556.1"/>
    <property type="molecule type" value="Genomic_DNA"/>
</dbReference>
<name>A0ABR3DP24_NEUIN</name>
<gene>
    <name evidence="1" type="ORF">QR685DRAFT_569603</name>
</gene>
<protein>
    <submittedName>
        <fullName evidence="1">Uncharacterized protein</fullName>
    </submittedName>
</protein>
<accession>A0ABR3DP24</accession>
<sequence length="108" mass="11719">MPGTQQRQSAGAATSPLQHAREACALTASRFGYFCIPGIDKSRTATARTAHKQPSSSVKANGFLQWKLVILSRFGSAQQQGPDNLLAFATLSKEWIFGSSWEAFNLSE</sequence>